<keyword evidence="4" id="KW-1185">Reference proteome</keyword>
<evidence type="ECO:0000256" key="1">
    <source>
        <dbReference type="SAM" id="Phobius"/>
    </source>
</evidence>
<evidence type="ECO:0000313" key="3">
    <source>
        <dbReference type="EMBL" id="VFT98701.1"/>
    </source>
</evidence>
<keyword evidence="1" id="KW-0472">Membrane</keyword>
<dbReference type="AlphaFoldDB" id="A0A485LJS8"/>
<keyword evidence="1" id="KW-0812">Transmembrane</keyword>
<gene>
    <name evidence="3" type="primary">Aste57867_22033</name>
    <name evidence="2" type="ORF">As57867_021964</name>
    <name evidence="3" type="ORF">ASTE57867_22033</name>
</gene>
<proteinExistence type="predicted"/>
<organism evidence="3 4">
    <name type="scientific">Aphanomyces stellatus</name>
    <dbReference type="NCBI Taxonomy" id="120398"/>
    <lineage>
        <taxon>Eukaryota</taxon>
        <taxon>Sar</taxon>
        <taxon>Stramenopiles</taxon>
        <taxon>Oomycota</taxon>
        <taxon>Saprolegniomycetes</taxon>
        <taxon>Saprolegniales</taxon>
        <taxon>Verrucalvaceae</taxon>
        <taxon>Aphanomyces</taxon>
    </lineage>
</organism>
<feature type="transmembrane region" description="Helical" evidence="1">
    <location>
        <begin position="64"/>
        <end position="82"/>
    </location>
</feature>
<dbReference type="EMBL" id="VJMH01007015">
    <property type="protein sequence ID" value="KAF0686068.1"/>
    <property type="molecule type" value="Genomic_DNA"/>
</dbReference>
<reference evidence="3 4" key="1">
    <citation type="submission" date="2019-03" db="EMBL/GenBank/DDBJ databases">
        <authorList>
            <person name="Gaulin E."/>
            <person name="Dumas B."/>
        </authorList>
    </citation>
    <scope>NUCLEOTIDE SEQUENCE [LARGE SCALE GENOMIC DNA]</scope>
    <source>
        <strain evidence="3">CBS 568.67</strain>
    </source>
</reference>
<name>A0A485LJS8_9STRA</name>
<accession>A0A485LJS8</accession>
<dbReference type="Proteomes" id="UP000332933">
    <property type="component" value="Unassembled WGS sequence"/>
</dbReference>
<evidence type="ECO:0000313" key="2">
    <source>
        <dbReference type="EMBL" id="KAF0686068.1"/>
    </source>
</evidence>
<keyword evidence="1" id="KW-1133">Transmembrane helix</keyword>
<reference evidence="2" key="2">
    <citation type="submission" date="2019-06" db="EMBL/GenBank/DDBJ databases">
        <title>Genomics analysis of Aphanomyces spp. identifies a new class of oomycete effector associated with host adaptation.</title>
        <authorList>
            <person name="Gaulin E."/>
        </authorList>
    </citation>
    <scope>NUCLEOTIDE SEQUENCE</scope>
    <source>
        <strain evidence="2">CBS 578.67</strain>
    </source>
</reference>
<dbReference type="EMBL" id="CAADRA010007041">
    <property type="protein sequence ID" value="VFT98701.1"/>
    <property type="molecule type" value="Genomic_DNA"/>
</dbReference>
<evidence type="ECO:0000313" key="4">
    <source>
        <dbReference type="Proteomes" id="UP000332933"/>
    </source>
</evidence>
<protein>
    <submittedName>
        <fullName evidence="3">Aste57867_22033 protein</fullName>
    </submittedName>
</protein>
<sequence length="102" mass="11096">MLPQCVSQVDICSARSGDREVVAFQGDIGFLNLITEGTPPVTQQVRANELPVTITTYALTGVQYITWVLLSITGLALLYIVVSRGGFEPWNVLELNRVAGMV</sequence>